<keyword evidence="3" id="KW-1185">Reference proteome</keyword>
<evidence type="ECO:0000313" key="2">
    <source>
        <dbReference type="EMBL" id="TQM62936.1"/>
    </source>
</evidence>
<keyword evidence="2" id="KW-0378">Hydrolase</keyword>
<evidence type="ECO:0000313" key="3">
    <source>
        <dbReference type="Proteomes" id="UP000316747"/>
    </source>
</evidence>
<proteinExistence type="predicted"/>
<sequence length="389" mass="40035">MRALRASQAFDGERFIGPVDVVLDHEGRIAEVSPWREHGSAVDLEDLGDVTILPGLVDAHQHLSWDCSPDPLGWHASNDDATLLDTARANARRALTAGITTVRDLGSRGSVALGLRDGIATDPSSGPRILASGPALTTPGGHCHFLGGECADRDELLAAVTRLAEAGVDVIKVMATGGNVTPGSLPHEAQFGPADLRAVVDAAHARGLPVAAHAHGTGGVVNALDAGVDTIEHCTFMTAEGVAQDQALIDRLAAYGTPVVLTAGSLPGPMLPALAARLPALLAHIRVMLDAGVRCVLATDAGIGPPKPHDVLVLAVLQAYEMVGVPVEQALAMCTSRAADALEIGDEAGRLAAGRAADLLVVAGRLDLDARALGTPLRVLRRGVDVLEA</sequence>
<dbReference type="Gene3D" id="3.20.20.140">
    <property type="entry name" value="Metal-dependent hydrolases"/>
    <property type="match status" value="1"/>
</dbReference>
<name>A0A543HX70_9MICO</name>
<dbReference type="GO" id="GO:0042558">
    <property type="term" value="P:pteridine-containing compound metabolic process"/>
    <property type="evidence" value="ECO:0007669"/>
    <property type="project" value="InterPro"/>
</dbReference>
<dbReference type="InterPro" id="IPR032466">
    <property type="entry name" value="Metal_Hydrolase"/>
</dbReference>
<protein>
    <submittedName>
        <fullName evidence="2">Imidazolonepropionase-like amidohydrolase</fullName>
    </submittedName>
</protein>
<dbReference type="RefSeq" id="WP_141844948.1">
    <property type="nucleotide sequence ID" value="NZ_VFPM01000002.1"/>
</dbReference>
<dbReference type="SUPFAM" id="SSF51556">
    <property type="entry name" value="Metallo-dependent hydrolases"/>
    <property type="match status" value="1"/>
</dbReference>
<dbReference type="PANTHER" id="PTHR43135">
    <property type="entry name" value="ALPHA-D-RIBOSE 1-METHYLPHOSPHONATE 5-TRIPHOSPHATE DIPHOSPHATASE"/>
    <property type="match status" value="1"/>
</dbReference>
<dbReference type="InterPro" id="IPR000489">
    <property type="entry name" value="Pterin-binding_dom"/>
</dbReference>
<gene>
    <name evidence="2" type="ORF">FBY41_2981</name>
</gene>
<dbReference type="Pfam" id="PF01979">
    <property type="entry name" value="Amidohydro_1"/>
    <property type="match status" value="1"/>
</dbReference>
<dbReference type="Proteomes" id="UP000316747">
    <property type="component" value="Unassembled WGS sequence"/>
</dbReference>
<dbReference type="PROSITE" id="PS50972">
    <property type="entry name" value="PTERIN_BINDING"/>
    <property type="match status" value="1"/>
</dbReference>
<dbReference type="Gene3D" id="2.30.40.10">
    <property type="entry name" value="Urease, subunit C, domain 1"/>
    <property type="match status" value="1"/>
</dbReference>
<reference evidence="2 3" key="1">
    <citation type="submission" date="2019-06" db="EMBL/GenBank/DDBJ databases">
        <title>Genome sequencing of plant associated microbes to promote plant fitness in Sorghum bicolor and Oryza sativa.</title>
        <authorList>
            <person name="Coleman-Derr D."/>
        </authorList>
    </citation>
    <scope>NUCLEOTIDE SEQUENCE [LARGE SCALE GENOMIC DNA]</scope>
    <source>
        <strain evidence="2 3">KV-663</strain>
    </source>
</reference>
<dbReference type="OrthoDB" id="3189065at2"/>
<dbReference type="InterPro" id="IPR006680">
    <property type="entry name" value="Amidohydro-rel"/>
</dbReference>
<dbReference type="EMBL" id="VFPM01000002">
    <property type="protein sequence ID" value="TQM62936.1"/>
    <property type="molecule type" value="Genomic_DNA"/>
</dbReference>
<feature type="domain" description="Pterin-binding" evidence="1">
    <location>
        <begin position="129"/>
        <end position="389"/>
    </location>
</feature>
<accession>A0A543HX70</accession>
<dbReference type="SUPFAM" id="SSF51338">
    <property type="entry name" value="Composite domain of metallo-dependent hydrolases"/>
    <property type="match status" value="1"/>
</dbReference>
<organism evidence="2 3">
    <name type="scientific">Humibacillus xanthopallidus</name>
    <dbReference type="NCBI Taxonomy" id="412689"/>
    <lineage>
        <taxon>Bacteria</taxon>
        <taxon>Bacillati</taxon>
        <taxon>Actinomycetota</taxon>
        <taxon>Actinomycetes</taxon>
        <taxon>Micrococcales</taxon>
        <taxon>Intrasporangiaceae</taxon>
        <taxon>Humibacillus</taxon>
    </lineage>
</organism>
<dbReference type="AlphaFoldDB" id="A0A543HX70"/>
<comment type="caution">
    <text evidence="2">The sequence shown here is derived from an EMBL/GenBank/DDBJ whole genome shotgun (WGS) entry which is preliminary data.</text>
</comment>
<dbReference type="PANTHER" id="PTHR43135:SF3">
    <property type="entry name" value="ALPHA-D-RIBOSE 1-METHYLPHOSPHONATE 5-TRIPHOSPHATE DIPHOSPHATASE"/>
    <property type="match status" value="1"/>
</dbReference>
<dbReference type="GO" id="GO:0016810">
    <property type="term" value="F:hydrolase activity, acting on carbon-nitrogen (but not peptide) bonds"/>
    <property type="evidence" value="ECO:0007669"/>
    <property type="project" value="InterPro"/>
</dbReference>
<dbReference type="InterPro" id="IPR011059">
    <property type="entry name" value="Metal-dep_hydrolase_composite"/>
</dbReference>
<evidence type="ECO:0000259" key="1">
    <source>
        <dbReference type="PROSITE" id="PS50972"/>
    </source>
</evidence>
<dbReference type="InterPro" id="IPR051781">
    <property type="entry name" value="Metallo-dep_Hydrolase"/>
</dbReference>